<dbReference type="InterPro" id="IPR000060">
    <property type="entry name" value="BCCT_transptr"/>
</dbReference>
<feature type="transmembrane region" description="Helical" evidence="8">
    <location>
        <begin position="138"/>
        <end position="161"/>
    </location>
</feature>
<keyword evidence="6 8" id="KW-1133">Transmembrane helix</keyword>
<keyword evidence="10" id="KW-1185">Reference proteome</keyword>
<dbReference type="GO" id="GO:0022857">
    <property type="term" value="F:transmembrane transporter activity"/>
    <property type="evidence" value="ECO:0007669"/>
    <property type="project" value="InterPro"/>
</dbReference>
<feature type="transmembrane region" description="Helical" evidence="8">
    <location>
        <begin position="86"/>
        <end position="108"/>
    </location>
</feature>
<keyword evidence="7 8" id="KW-0472">Membrane</keyword>
<keyword evidence="4" id="KW-1003">Cell membrane</keyword>
<organism evidence="9 10">
    <name type="scientific">Corynebacterium genitalium ATCC 33030</name>
    <dbReference type="NCBI Taxonomy" id="585529"/>
    <lineage>
        <taxon>Bacteria</taxon>
        <taxon>Bacillati</taxon>
        <taxon>Actinomycetota</taxon>
        <taxon>Actinomycetes</taxon>
        <taxon>Mycobacteriales</taxon>
        <taxon>Corynebacteriaceae</taxon>
        <taxon>Corynebacterium</taxon>
    </lineage>
</organism>
<proteinExistence type="inferred from homology"/>
<feature type="transmembrane region" description="Helical" evidence="8">
    <location>
        <begin position="9"/>
        <end position="28"/>
    </location>
</feature>
<dbReference type="PANTHER" id="PTHR30047">
    <property type="entry name" value="HIGH-AFFINITY CHOLINE TRANSPORT PROTEIN-RELATED"/>
    <property type="match status" value="1"/>
</dbReference>
<dbReference type="AlphaFoldDB" id="D7WFC5"/>
<evidence type="ECO:0000256" key="8">
    <source>
        <dbReference type="SAM" id="Phobius"/>
    </source>
</evidence>
<evidence type="ECO:0000313" key="9">
    <source>
        <dbReference type="EMBL" id="EFK54559.1"/>
    </source>
</evidence>
<evidence type="ECO:0000256" key="2">
    <source>
        <dbReference type="ARBA" id="ARBA00005658"/>
    </source>
</evidence>
<evidence type="ECO:0000256" key="3">
    <source>
        <dbReference type="ARBA" id="ARBA00022448"/>
    </source>
</evidence>
<keyword evidence="3" id="KW-0813">Transport</keyword>
<evidence type="ECO:0000256" key="7">
    <source>
        <dbReference type="ARBA" id="ARBA00023136"/>
    </source>
</evidence>
<dbReference type="HOGENOM" id="CLU_010118_0_0_11"/>
<dbReference type="STRING" id="585529.HMPREF0291_12217"/>
<name>D7WFC5_9CORY</name>
<evidence type="ECO:0000313" key="10">
    <source>
        <dbReference type="Proteomes" id="UP000004208"/>
    </source>
</evidence>
<dbReference type="Pfam" id="PF02028">
    <property type="entry name" value="BCCT"/>
    <property type="match status" value="1"/>
</dbReference>
<evidence type="ECO:0000256" key="1">
    <source>
        <dbReference type="ARBA" id="ARBA00004651"/>
    </source>
</evidence>
<comment type="subcellular location">
    <subcellularLocation>
        <location evidence="1">Cell membrane</location>
        <topology evidence="1">Multi-pass membrane protein</topology>
    </subcellularLocation>
</comment>
<evidence type="ECO:0000256" key="4">
    <source>
        <dbReference type="ARBA" id="ARBA00022475"/>
    </source>
</evidence>
<sequence length="197" mass="22707">MSKLRSDPLIFFSAAGFITVFVAATIGFGDSARELYSHVSAWMMDHFSWLYIGGVSAVFLFRIVISVSRYGNFRLGDDDDEPEYSLPVWFSMLFAAGMGATLMFWGAAEPLHHAFNPPRGGMESMSDSAVRQAFEFTYYHFGIHMWVIFTLPGLAMGYFVYKRKMPARYSSIFSPLLGKRVYKWPHRFLWRRVWTRA</sequence>
<comment type="caution">
    <text evidence="9">The sequence shown here is derived from an EMBL/GenBank/DDBJ whole genome shotgun (WGS) entry which is preliminary data.</text>
</comment>
<dbReference type="eggNOG" id="COG1292">
    <property type="taxonomic scope" value="Bacteria"/>
</dbReference>
<comment type="similarity">
    <text evidence="2">Belongs to the BCCT transporter (TC 2.A.15) family.</text>
</comment>
<accession>D7WFC5</accession>
<evidence type="ECO:0000256" key="5">
    <source>
        <dbReference type="ARBA" id="ARBA00022692"/>
    </source>
</evidence>
<protein>
    <submittedName>
        <fullName evidence="9">Transporter, BCCT family</fullName>
    </submittedName>
</protein>
<evidence type="ECO:0000256" key="6">
    <source>
        <dbReference type="ARBA" id="ARBA00022989"/>
    </source>
</evidence>
<dbReference type="GO" id="GO:0005886">
    <property type="term" value="C:plasma membrane"/>
    <property type="evidence" value="ECO:0007669"/>
    <property type="project" value="UniProtKB-SubCell"/>
</dbReference>
<reference evidence="9" key="1">
    <citation type="submission" date="2010-06" db="EMBL/GenBank/DDBJ databases">
        <authorList>
            <person name="Muzny D."/>
            <person name="Qin X."/>
            <person name="Buhay C."/>
            <person name="Dugan-Rocha S."/>
            <person name="Ding Y."/>
            <person name="Chen G."/>
            <person name="Hawes A."/>
            <person name="Holder M."/>
            <person name="Jhangiani S."/>
            <person name="Johnson A."/>
            <person name="Khan Z."/>
            <person name="Li Z."/>
            <person name="Liu W."/>
            <person name="Liu X."/>
            <person name="Perez L."/>
            <person name="Shen H."/>
            <person name="Wang Q."/>
            <person name="Watt J."/>
            <person name="Xi L."/>
            <person name="Xin Y."/>
            <person name="Zhou J."/>
            <person name="Deng J."/>
            <person name="Jiang H."/>
            <person name="Liu Y."/>
            <person name="Qu J."/>
            <person name="Song X.-Z."/>
            <person name="Zhang L."/>
            <person name="Villasana D."/>
            <person name="Johnson A."/>
            <person name="Liu J."/>
            <person name="Liyanage D."/>
            <person name="Lorensuhewa L."/>
            <person name="Robinson T."/>
            <person name="Song A."/>
            <person name="Song B.-B."/>
            <person name="Dinh H."/>
            <person name="Thornton R."/>
            <person name="Coyle M."/>
            <person name="Francisco L."/>
            <person name="Jackson L."/>
            <person name="Javaid M."/>
            <person name="Korchina V."/>
            <person name="Kovar C."/>
            <person name="Mata R."/>
            <person name="Mathew T."/>
            <person name="Ngo R."/>
            <person name="Nguyen L."/>
            <person name="Nguyen N."/>
            <person name="Okwuonu G."/>
            <person name="Ongeri F."/>
            <person name="Pham C."/>
            <person name="Simmons D."/>
            <person name="Wilczek-Boney K."/>
            <person name="Hale W."/>
            <person name="Jakkamsetti A."/>
            <person name="Pham P."/>
            <person name="Ruth R."/>
            <person name="San Lucas F."/>
            <person name="Warren J."/>
            <person name="Zhang J."/>
            <person name="Zhao Z."/>
            <person name="Zhou C."/>
            <person name="Zhu D."/>
            <person name="Lee S."/>
            <person name="Bess C."/>
            <person name="Blankenburg K."/>
            <person name="Forbes L."/>
            <person name="Fu Q."/>
            <person name="Gubbala S."/>
            <person name="Hirani K."/>
            <person name="Jayaseelan J.C."/>
            <person name="Lara F."/>
            <person name="Munidasa M."/>
            <person name="Palculict T."/>
            <person name="Patil S."/>
            <person name="Pu L.-L."/>
            <person name="Saada N."/>
            <person name="Tang L."/>
            <person name="Weissenberger G."/>
            <person name="Zhu Y."/>
            <person name="Hemphill L."/>
            <person name="Shang Y."/>
            <person name="Youmans B."/>
            <person name="Ayvaz T."/>
            <person name="Ross M."/>
            <person name="Santibanez J."/>
            <person name="Aqrawi P."/>
            <person name="Gross S."/>
            <person name="Joshi V."/>
            <person name="Fowler G."/>
            <person name="Nazareth L."/>
            <person name="Reid J."/>
            <person name="Worley K."/>
            <person name="Petrosino J."/>
            <person name="Highlander S."/>
            <person name="Gibbs R."/>
        </authorList>
    </citation>
    <scope>NUCLEOTIDE SEQUENCE [LARGE SCALE GENOMIC DNA]</scope>
    <source>
        <strain evidence="9">ATCC 33030</strain>
    </source>
</reference>
<dbReference type="Proteomes" id="UP000004208">
    <property type="component" value="Unassembled WGS sequence"/>
</dbReference>
<dbReference type="PANTHER" id="PTHR30047:SF7">
    <property type="entry name" value="HIGH-AFFINITY CHOLINE TRANSPORT PROTEIN"/>
    <property type="match status" value="1"/>
</dbReference>
<dbReference type="EMBL" id="ACLJ02000003">
    <property type="protein sequence ID" value="EFK54559.1"/>
    <property type="molecule type" value="Genomic_DNA"/>
</dbReference>
<keyword evidence="5 8" id="KW-0812">Transmembrane</keyword>
<gene>
    <name evidence="9" type="ORF">HMPREF0291_12217</name>
</gene>
<feature type="transmembrane region" description="Helical" evidence="8">
    <location>
        <begin position="48"/>
        <end position="65"/>
    </location>
</feature>